<dbReference type="InterPro" id="IPR000907">
    <property type="entry name" value="LipOase"/>
</dbReference>
<dbReference type="PROSITE" id="PS51393">
    <property type="entry name" value="LIPOXYGENASE_3"/>
    <property type="match status" value="1"/>
</dbReference>
<evidence type="ECO:0000256" key="2">
    <source>
        <dbReference type="ARBA" id="ARBA00022964"/>
    </source>
</evidence>
<accession>A0ABQ9VQ03</accession>
<evidence type="ECO:0000256" key="4">
    <source>
        <dbReference type="SAM" id="MobiDB-lite"/>
    </source>
</evidence>
<dbReference type="Gene3D" id="1.20.245.10">
    <property type="entry name" value="Lipoxygenase-1, Domain 5"/>
    <property type="match status" value="1"/>
</dbReference>
<evidence type="ECO:0000256" key="3">
    <source>
        <dbReference type="ARBA" id="ARBA00023002"/>
    </source>
</evidence>
<gene>
    <name evidence="6" type="primary">ALOX15B_1</name>
    <name evidence="6" type="ORF">P7K49_010941</name>
</gene>
<proteinExistence type="predicted"/>
<dbReference type="PANTHER" id="PTHR11771">
    <property type="entry name" value="LIPOXYGENASE"/>
    <property type="match status" value="1"/>
</dbReference>
<keyword evidence="7" id="KW-1185">Reference proteome</keyword>
<dbReference type="InterPro" id="IPR036226">
    <property type="entry name" value="LipOase_C_sf"/>
</dbReference>
<reference evidence="6 7" key="1">
    <citation type="submission" date="2023-05" db="EMBL/GenBank/DDBJ databases">
        <title>B98-5 Cell Line De Novo Hybrid Assembly: An Optical Mapping Approach.</title>
        <authorList>
            <person name="Kananen K."/>
            <person name="Auerbach J.A."/>
            <person name="Kautto E."/>
            <person name="Blachly J.S."/>
        </authorList>
    </citation>
    <scope>NUCLEOTIDE SEQUENCE [LARGE SCALE GENOMIC DNA]</scope>
    <source>
        <strain evidence="6">B95-8</strain>
        <tissue evidence="6">Cell line</tissue>
    </source>
</reference>
<dbReference type="SUPFAM" id="SSF48484">
    <property type="entry name" value="Lipoxigenase"/>
    <property type="match status" value="1"/>
</dbReference>
<name>A0ABQ9VQ03_SAGOE</name>
<feature type="compositionally biased region" description="Pro residues" evidence="4">
    <location>
        <begin position="1"/>
        <end position="14"/>
    </location>
</feature>
<dbReference type="InterPro" id="IPR013819">
    <property type="entry name" value="LipOase_C"/>
</dbReference>
<comment type="caution">
    <text evidence="6">The sequence shown here is derived from an EMBL/GenBank/DDBJ whole genome shotgun (WGS) entry which is preliminary data.</text>
</comment>
<feature type="domain" description="Lipoxygenase" evidence="5">
    <location>
        <begin position="1"/>
        <end position="110"/>
    </location>
</feature>
<evidence type="ECO:0000256" key="1">
    <source>
        <dbReference type="ARBA" id="ARBA00022723"/>
    </source>
</evidence>
<keyword evidence="2" id="KW-0223">Dioxygenase</keyword>
<evidence type="ECO:0000259" key="5">
    <source>
        <dbReference type="PROSITE" id="PS51393"/>
    </source>
</evidence>
<organism evidence="6 7">
    <name type="scientific">Saguinus oedipus</name>
    <name type="common">Cotton-top tamarin</name>
    <name type="synonym">Oedipomidas oedipus</name>
    <dbReference type="NCBI Taxonomy" id="9490"/>
    <lineage>
        <taxon>Eukaryota</taxon>
        <taxon>Metazoa</taxon>
        <taxon>Chordata</taxon>
        <taxon>Craniata</taxon>
        <taxon>Vertebrata</taxon>
        <taxon>Euteleostomi</taxon>
        <taxon>Mammalia</taxon>
        <taxon>Eutheria</taxon>
        <taxon>Euarchontoglires</taxon>
        <taxon>Primates</taxon>
        <taxon>Haplorrhini</taxon>
        <taxon>Platyrrhini</taxon>
        <taxon>Cebidae</taxon>
        <taxon>Callitrichinae</taxon>
        <taxon>Saguinus</taxon>
    </lineage>
</organism>
<evidence type="ECO:0000313" key="6">
    <source>
        <dbReference type="EMBL" id="KAK2111195.1"/>
    </source>
</evidence>
<dbReference type="EMBL" id="JASSZA010000005">
    <property type="protein sequence ID" value="KAK2111195.1"/>
    <property type="molecule type" value="Genomic_DNA"/>
</dbReference>
<dbReference type="Proteomes" id="UP001266305">
    <property type="component" value="Unassembled WGS sequence"/>
</dbReference>
<sequence length="110" mass="12332">MPNLPPSMQLPPPTSKSQATPESFIDTLPPVNATCDVILTLWLLSKEPGDRRPLGTYPDEHFIEEAPRRSITTFQNCLAQISRDIQEQNWGLALPYTYLDPPVIENSVSI</sequence>
<keyword evidence="1" id="KW-0479">Metal-binding</keyword>
<protein>
    <submittedName>
        <fullName evidence="6">Polyunsaturated fatty acid lipoxygenase alox15b</fullName>
    </submittedName>
</protein>
<keyword evidence="3" id="KW-0560">Oxidoreductase</keyword>
<feature type="region of interest" description="Disordered" evidence="4">
    <location>
        <begin position="1"/>
        <end position="25"/>
    </location>
</feature>
<evidence type="ECO:0000313" key="7">
    <source>
        <dbReference type="Proteomes" id="UP001266305"/>
    </source>
</evidence>